<dbReference type="PROSITE" id="PS50076">
    <property type="entry name" value="DNAJ_2"/>
    <property type="match status" value="1"/>
</dbReference>
<proteinExistence type="predicted"/>
<dbReference type="PANTHER" id="PTHR43948:SF10">
    <property type="entry name" value="MRJ, ISOFORM E"/>
    <property type="match status" value="1"/>
</dbReference>
<dbReference type="SUPFAM" id="SSF46565">
    <property type="entry name" value="Chaperone J-domain"/>
    <property type="match status" value="1"/>
</dbReference>
<dbReference type="CDD" id="cd06257">
    <property type="entry name" value="DnaJ"/>
    <property type="match status" value="1"/>
</dbReference>
<accession>A0ABS0A3F0</accession>
<dbReference type="Gene3D" id="1.10.287.110">
    <property type="entry name" value="DnaJ domain"/>
    <property type="match status" value="1"/>
</dbReference>
<reference evidence="3 4" key="1">
    <citation type="submission" date="2020-11" db="EMBL/GenBank/DDBJ databases">
        <title>P. mediterranea TC4 genome.</title>
        <authorList>
            <person name="Molmeret M."/>
        </authorList>
    </citation>
    <scope>NUCLEOTIDE SEQUENCE [LARGE SCALE GENOMIC DNA]</scope>
    <source>
        <strain evidence="3 4">TC4</strain>
    </source>
</reference>
<sequence>MADFYDILGISKGATAAEIKKAYRKKAIEFHPDKNPGDATAEENFKKAAEAYETLSDPQKKARYDLTGHNVPSS</sequence>
<evidence type="ECO:0000259" key="2">
    <source>
        <dbReference type="PROSITE" id="PS50076"/>
    </source>
</evidence>
<feature type="domain" description="J" evidence="2">
    <location>
        <begin position="3"/>
        <end position="68"/>
    </location>
</feature>
<protein>
    <submittedName>
        <fullName evidence="3">DnaJ domain-containing protein</fullName>
    </submittedName>
</protein>
<feature type="region of interest" description="Disordered" evidence="1">
    <location>
        <begin position="53"/>
        <end position="74"/>
    </location>
</feature>
<name>A0ABS0A3F0_9FLAO</name>
<dbReference type="PRINTS" id="PR00625">
    <property type="entry name" value="JDOMAIN"/>
</dbReference>
<evidence type="ECO:0000313" key="3">
    <source>
        <dbReference type="EMBL" id="MBF4983849.1"/>
    </source>
</evidence>
<gene>
    <name evidence="3" type="ORF">FNJ87_05705</name>
</gene>
<dbReference type="PANTHER" id="PTHR43948">
    <property type="entry name" value="DNAJ HOMOLOG SUBFAMILY B"/>
    <property type="match status" value="1"/>
</dbReference>
<dbReference type="EMBL" id="JADKYU010000296">
    <property type="protein sequence ID" value="MBF4983849.1"/>
    <property type="molecule type" value="Genomic_DNA"/>
</dbReference>
<evidence type="ECO:0000313" key="4">
    <source>
        <dbReference type="Proteomes" id="UP001194729"/>
    </source>
</evidence>
<dbReference type="Pfam" id="PF00226">
    <property type="entry name" value="DnaJ"/>
    <property type="match status" value="1"/>
</dbReference>
<dbReference type="Proteomes" id="UP001194729">
    <property type="component" value="Unassembled WGS sequence"/>
</dbReference>
<feature type="non-terminal residue" evidence="3">
    <location>
        <position position="74"/>
    </location>
</feature>
<dbReference type="InterPro" id="IPR036869">
    <property type="entry name" value="J_dom_sf"/>
</dbReference>
<organism evidence="3 4">
    <name type="scientific">Nonlabens mediterrranea</name>
    <dbReference type="NCBI Taxonomy" id="1419947"/>
    <lineage>
        <taxon>Bacteria</taxon>
        <taxon>Pseudomonadati</taxon>
        <taxon>Bacteroidota</taxon>
        <taxon>Flavobacteriia</taxon>
        <taxon>Flavobacteriales</taxon>
        <taxon>Flavobacteriaceae</taxon>
        <taxon>Nonlabens</taxon>
    </lineage>
</organism>
<dbReference type="InterPro" id="IPR001623">
    <property type="entry name" value="DnaJ_domain"/>
</dbReference>
<evidence type="ECO:0000256" key="1">
    <source>
        <dbReference type="SAM" id="MobiDB-lite"/>
    </source>
</evidence>
<keyword evidence="4" id="KW-1185">Reference proteome</keyword>
<dbReference type="PROSITE" id="PS00636">
    <property type="entry name" value="DNAJ_1"/>
    <property type="match status" value="1"/>
</dbReference>
<dbReference type="InterPro" id="IPR018253">
    <property type="entry name" value="DnaJ_domain_CS"/>
</dbReference>
<dbReference type="SMART" id="SM00271">
    <property type="entry name" value="DnaJ"/>
    <property type="match status" value="1"/>
</dbReference>
<comment type="caution">
    <text evidence="3">The sequence shown here is derived from an EMBL/GenBank/DDBJ whole genome shotgun (WGS) entry which is preliminary data.</text>
</comment>